<evidence type="ECO:0000256" key="5">
    <source>
        <dbReference type="SAM" id="Phobius"/>
    </source>
</evidence>
<comment type="similarity">
    <text evidence="2">Belongs to the RmuC family.</text>
</comment>
<evidence type="ECO:0000256" key="4">
    <source>
        <dbReference type="ARBA" id="ARBA00023172"/>
    </source>
</evidence>
<feature type="transmembrane region" description="Helical" evidence="5">
    <location>
        <begin position="6"/>
        <end position="24"/>
    </location>
</feature>
<protein>
    <submittedName>
        <fullName evidence="6">DNA recombination protein RmuC</fullName>
    </submittedName>
</protein>
<keyword evidence="7" id="KW-1185">Reference proteome</keyword>
<comment type="caution">
    <text evidence="6">The sequence shown here is derived from an EMBL/GenBank/DDBJ whole genome shotgun (WGS) entry which is preliminary data.</text>
</comment>
<reference evidence="6" key="1">
    <citation type="submission" date="2020-09" db="EMBL/GenBank/DDBJ databases">
        <title>Taishania pollutisoli gen. nov., sp. nov., Isolated from Tetrabromobisphenol A-Contaminated Soil.</title>
        <authorList>
            <person name="Chen Q."/>
        </authorList>
    </citation>
    <scope>NUCLEOTIDE SEQUENCE</scope>
    <source>
        <strain evidence="6">CZZ-1</strain>
    </source>
</reference>
<accession>A0A8J6P4A8</accession>
<keyword evidence="5" id="KW-0812">Transmembrane</keyword>
<dbReference type="RefSeq" id="WP_163490488.1">
    <property type="nucleotide sequence ID" value="NZ_JACVEL010000001.1"/>
</dbReference>
<dbReference type="PANTHER" id="PTHR30563">
    <property type="entry name" value="DNA RECOMBINATION PROTEIN RMUC"/>
    <property type="match status" value="1"/>
</dbReference>
<keyword evidence="5" id="KW-1133">Transmembrane helix</keyword>
<dbReference type="EMBL" id="JACVEL010000001">
    <property type="protein sequence ID" value="MBC9811297.1"/>
    <property type="molecule type" value="Genomic_DNA"/>
</dbReference>
<sequence>MVEIVFGSIVLILGGVVIVLFRQLQTSRTESEALKTLHTNTQMENIRLNTQLGALQERIEQNQSNFSAQEKSLKEQLELMAKSFVQQGTQQLKVENEQHLQQLLKPFHEKLISFQQEVKEQKEKGIEQYSSMKEMIGHLHKQHTEMHSTAQNLVDALRGEQKMQGDWGEFALERILETSGLEKGIDYKTQDSFRDEHGHHQRPDVVIYLPDNKHIIIDSKVSMVAFERYINAEDEATKRDELNKHILSIRNHIRQLGDKNYSSIESLSSPDFVLLFIPLESSFALAIKEEPALYELALSKKVVLVTPSTLLATLKTVSSIWKHEKQTKNAIEIAEQASRLYDKFVGFIADMEKIGNKQLEAQKAYTDAMNKLHEGNGNLVRSAEKLRELGVKSKKEIDKKYLED</sequence>
<comment type="function">
    <text evidence="1">Involved in DNA recombination.</text>
</comment>
<evidence type="ECO:0000256" key="2">
    <source>
        <dbReference type="ARBA" id="ARBA00009840"/>
    </source>
</evidence>
<evidence type="ECO:0000313" key="7">
    <source>
        <dbReference type="Proteomes" id="UP000652681"/>
    </source>
</evidence>
<evidence type="ECO:0000256" key="3">
    <source>
        <dbReference type="ARBA" id="ARBA00023054"/>
    </source>
</evidence>
<organism evidence="6 7">
    <name type="scientific">Taishania pollutisoli</name>
    <dbReference type="NCBI Taxonomy" id="2766479"/>
    <lineage>
        <taxon>Bacteria</taxon>
        <taxon>Pseudomonadati</taxon>
        <taxon>Bacteroidota</taxon>
        <taxon>Flavobacteriia</taxon>
        <taxon>Flavobacteriales</taxon>
        <taxon>Crocinitomicaceae</taxon>
        <taxon>Taishania</taxon>
    </lineage>
</organism>
<gene>
    <name evidence="6" type="ORF">H9Y05_02300</name>
</gene>
<dbReference type="Proteomes" id="UP000652681">
    <property type="component" value="Unassembled WGS sequence"/>
</dbReference>
<dbReference type="GO" id="GO:0006310">
    <property type="term" value="P:DNA recombination"/>
    <property type="evidence" value="ECO:0007669"/>
    <property type="project" value="UniProtKB-KW"/>
</dbReference>
<dbReference type="Pfam" id="PF02646">
    <property type="entry name" value="RmuC"/>
    <property type="match status" value="1"/>
</dbReference>
<evidence type="ECO:0000313" key="6">
    <source>
        <dbReference type="EMBL" id="MBC9811297.1"/>
    </source>
</evidence>
<name>A0A8J6P4A8_9FLAO</name>
<keyword evidence="4" id="KW-0233">DNA recombination</keyword>
<dbReference type="InterPro" id="IPR003798">
    <property type="entry name" value="DNA_recombination_RmuC"/>
</dbReference>
<proteinExistence type="inferred from homology"/>
<dbReference type="PANTHER" id="PTHR30563:SF0">
    <property type="entry name" value="DNA RECOMBINATION PROTEIN RMUC"/>
    <property type="match status" value="1"/>
</dbReference>
<keyword evidence="3" id="KW-0175">Coiled coil</keyword>
<keyword evidence="5" id="KW-0472">Membrane</keyword>
<dbReference type="AlphaFoldDB" id="A0A8J6P4A8"/>
<evidence type="ECO:0000256" key="1">
    <source>
        <dbReference type="ARBA" id="ARBA00003416"/>
    </source>
</evidence>